<keyword evidence="5" id="KW-0378">Hydrolase</keyword>
<dbReference type="GO" id="GO:0003677">
    <property type="term" value="F:DNA binding"/>
    <property type="evidence" value="ECO:0007669"/>
    <property type="project" value="UniProtKB-KW"/>
</dbReference>
<dbReference type="GO" id="GO:0016787">
    <property type="term" value="F:hydrolase activity"/>
    <property type="evidence" value="ECO:0007669"/>
    <property type="project" value="UniProtKB-KW"/>
</dbReference>
<evidence type="ECO:0000256" key="3">
    <source>
        <dbReference type="ARBA" id="ARBA00023125"/>
    </source>
</evidence>
<reference evidence="5" key="1">
    <citation type="submission" date="2020-04" db="EMBL/GenBank/DDBJ databases">
        <authorList>
            <person name="Zhang T."/>
        </authorList>
    </citation>
    <scope>NUCLEOTIDE SEQUENCE</scope>
    <source>
        <strain evidence="5">HKST-UBA15</strain>
    </source>
</reference>
<proteinExistence type="inferred from homology"/>
<dbReference type="Gene3D" id="3.90.220.20">
    <property type="entry name" value="DNA methylase specificity domains"/>
    <property type="match status" value="1"/>
</dbReference>
<dbReference type="GO" id="GO:0009307">
    <property type="term" value="P:DNA restriction-modification system"/>
    <property type="evidence" value="ECO:0007669"/>
    <property type="project" value="UniProtKB-KW"/>
</dbReference>
<dbReference type="InterPro" id="IPR044946">
    <property type="entry name" value="Restrct_endonuc_typeI_TRD_sf"/>
</dbReference>
<dbReference type="PANTHER" id="PTHR43140">
    <property type="entry name" value="TYPE-1 RESTRICTION ENZYME ECOKI SPECIFICITY PROTEIN"/>
    <property type="match status" value="1"/>
</dbReference>
<sequence length="190" mass="20953">MKNKWQTKKLSEIATIVMGQSPPSSTYNSEGWGLPFFQGKAEFGVLNPSVVKWCTEPKKIAEKGDVLISVRAPVGPTNINPHKSGIGRGLAAIRPNDNMPSKLLMYLINNSVNKLIAKSIGTTFKAIRSNDLRDMELSVPPENLYLPLLAKIDEMFSKTELAEKSINEAKILINASRQSILKKAFKGELV</sequence>
<protein>
    <submittedName>
        <fullName evidence="5">Restriction endonuclease subunit S</fullName>
        <ecNumber evidence="5">3.1.21.-</ecNumber>
    </submittedName>
</protein>
<keyword evidence="2" id="KW-0680">Restriction system</keyword>
<evidence type="ECO:0000256" key="1">
    <source>
        <dbReference type="ARBA" id="ARBA00010923"/>
    </source>
</evidence>
<organism evidence="5 6">
    <name type="scientific">Candidatus Dojkabacteria bacterium</name>
    <dbReference type="NCBI Taxonomy" id="2099670"/>
    <lineage>
        <taxon>Bacteria</taxon>
        <taxon>Candidatus Dojkabacteria</taxon>
    </lineage>
</organism>
<dbReference type="InterPro" id="IPR051212">
    <property type="entry name" value="Type-I_RE_S_subunit"/>
</dbReference>
<evidence type="ECO:0000313" key="5">
    <source>
        <dbReference type="EMBL" id="MCA9380192.1"/>
    </source>
</evidence>
<dbReference type="SUPFAM" id="SSF116734">
    <property type="entry name" value="DNA methylase specificity domain"/>
    <property type="match status" value="1"/>
</dbReference>
<keyword evidence="3" id="KW-0238">DNA-binding</keyword>
<reference evidence="5" key="2">
    <citation type="journal article" date="2021" name="Microbiome">
        <title>Successional dynamics and alternative stable states in a saline activated sludge microbial community over 9 years.</title>
        <authorList>
            <person name="Wang Y."/>
            <person name="Ye J."/>
            <person name="Ju F."/>
            <person name="Liu L."/>
            <person name="Boyd J.A."/>
            <person name="Deng Y."/>
            <person name="Parks D.H."/>
            <person name="Jiang X."/>
            <person name="Yin X."/>
            <person name="Woodcroft B.J."/>
            <person name="Tyson G.W."/>
            <person name="Hugenholtz P."/>
            <person name="Polz M.F."/>
            <person name="Zhang T."/>
        </authorList>
    </citation>
    <scope>NUCLEOTIDE SEQUENCE</scope>
    <source>
        <strain evidence="5">HKST-UBA15</strain>
    </source>
</reference>
<comment type="caution">
    <text evidence="5">The sequence shown here is derived from an EMBL/GenBank/DDBJ whole genome shotgun (WGS) entry which is preliminary data.</text>
</comment>
<keyword evidence="5" id="KW-0255">Endonuclease</keyword>
<accession>A0A955KZS7</accession>
<name>A0A955KZS7_9BACT</name>
<dbReference type="AlphaFoldDB" id="A0A955KZS7"/>
<evidence type="ECO:0000259" key="4">
    <source>
        <dbReference type="Pfam" id="PF01420"/>
    </source>
</evidence>
<feature type="domain" description="Type I restriction modification DNA specificity" evidence="4">
    <location>
        <begin position="4"/>
        <end position="142"/>
    </location>
</feature>
<dbReference type="InterPro" id="IPR000055">
    <property type="entry name" value="Restrct_endonuc_typeI_TRD"/>
</dbReference>
<evidence type="ECO:0000313" key="6">
    <source>
        <dbReference type="Proteomes" id="UP000745577"/>
    </source>
</evidence>
<dbReference type="PANTHER" id="PTHR43140:SF1">
    <property type="entry name" value="TYPE I RESTRICTION ENZYME ECOKI SPECIFICITY SUBUNIT"/>
    <property type="match status" value="1"/>
</dbReference>
<keyword evidence="5" id="KW-0540">Nuclease</keyword>
<dbReference type="Pfam" id="PF01420">
    <property type="entry name" value="Methylase_S"/>
    <property type="match status" value="1"/>
</dbReference>
<dbReference type="Proteomes" id="UP000745577">
    <property type="component" value="Unassembled WGS sequence"/>
</dbReference>
<dbReference type="GO" id="GO:0004519">
    <property type="term" value="F:endonuclease activity"/>
    <property type="evidence" value="ECO:0007669"/>
    <property type="project" value="UniProtKB-KW"/>
</dbReference>
<gene>
    <name evidence="5" type="ORF">KC675_03370</name>
</gene>
<comment type="similarity">
    <text evidence="1">Belongs to the type-I restriction system S methylase family.</text>
</comment>
<dbReference type="EC" id="3.1.21.-" evidence="5"/>
<dbReference type="EMBL" id="JAGQLL010000037">
    <property type="protein sequence ID" value="MCA9380192.1"/>
    <property type="molecule type" value="Genomic_DNA"/>
</dbReference>
<evidence type="ECO:0000256" key="2">
    <source>
        <dbReference type="ARBA" id="ARBA00022747"/>
    </source>
</evidence>